<organism evidence="3 4">
    <name type="scientific">Actibacterium pelagium</name>
    <dbReference type="NCBI Taxonomy" id="2029103"/>
    <lineage>
        <taxon>Bacteria</taxon>
        <taxon>Pseudomonadati</taxon>
        <taxon>Pseudomonadota</taxon>
        <taxon>Alphaproteobacteria</taxon>
        <taxon>Rhodobacterales</taxon>
        <taxon>Roseobacteraceae</taxon>
        <taxon>Actibacterium</taxon>
    </lineage>
</organism>
<dbReference type="InterPro" id="IPR005545">
    <property type="entry name" value="YCII"/>
</dbReference>
<dbReference type="PANTHER" id="PTHR33606">
    <property type="entry name" value="PROTEIN YCII"/>
    <property type="match status" value="1"/>
</dbReference>
<evidence type="ECO:0000313" key="4">
    <source>
        <dbReference type="Proteomes" id="UP000606730"/>
    </source>
</evidence>
<proteinExistence type="inferred from homology"/>
<evidence type="ECO:0000259" key="2">
    <source>
        <dbReference type="Pfam" id="PF03795"/>
    </source>
</evidence>
<dbReference type="OrthoDB" id="2293521at2"/>
<dbReference type="RefSeq" id="WP_095594321.1">
    <property type="nucleotide sequence ID" value="NZ_BMKN01000002.1"/>
</dbReference>
<evidence type="ECO:0000256" key="1">
    <source>
        <dbReference type="ARBA" id="ARBA00007689"/>
    </source>
</evidence>
<dbReference type="PANTHER" id="PTHR33606:SF3">
    <property type="entry name" value="PROTEIN YCII"/>
    <property type="match status" value="1"/>
</dbReference>
<reference evidence="3" key="1">
    <citation type="journal article" date="2014" name="Int. J. Syst. Evol. Microbiol.">
        <title>Complete genome sequence of Corynebacterium casei LMG S-19264T (=DSM 44701T), isolated from a smear-ripened cheese.</title>
        <authorList>
            <consortium name="US DOE Joint Genome Institute (JGI-PGF)"/>
            <person name="Walter F."/>
            <person name="Albersmeier A."/>
            <person name="Kalinowski J."/>
            <person name="Ruckert C."/>
        </authorList>
    </citation>
    <scope>NUCLEOTIDE SEQUENCE</scope>
    <source>
        <strain evidence="3">CGMCC 1.16012</strain>
    </source>
</reference>
<protein>
    <recommendedName>
        <fullName evidence="2">YCII-related domain-containing protein</fullName>
    </recommendedName>
</protein>
<feature type="domain" description="YCII-related" evidence="2">
    <location>
        <begin position="3"/>
        <end position="86"/>
    </location>
</feature>
<dbReference type="Proteomes" id="UP000606730">
    <property type="component" value="Unassembled WGS sequence"/>
</dbReference>
<dbReference type="InterPro" id="IPR051807">
    <property type="entry name" value="Sec-metab_biosynth-assoc"/>
</dbReference>
<dbReference type="SUPFAM" id="SSF54909">
    <property type="entry name" value="Dimeric alpha+beta barrel"/>
    <property type="match status" value="1"/>
</dbReference>
<comment type="similarity">
    <text evidence="1">Belongs to the YciI family.</text>
</comment>
<reference evidence="3" key="2">
    <citation type="submission" date="2020-09" db="EMBL/GenBank/DDBJ databases">
        <authorList>
            <person name="Sun Q."/>
            <person name="Zhou Y."/>
        </authorList>
    </citation>
    <scope>NUCLEOTIDE SEQUENCE</scope>
    <source>
        <strain evidence="3">CGMCC 1.16012</strain>
    </source>
</reference>
<dbReference type="InterPro" id="IPR011008">
    <property type="entry name" value="Dimeric_a/b-barrel"/>
</dbReference>
<evidence type="ECO:0000313" key="3">
    <source>
        <dbReference type="EMBL" id="GGE55741.1"/>
    </source>
</evidence>
<dbReference type="EMBL" id="BMKN01000002">
    <property type="protein sequence ID" value="GGE55741.1"/>
    <property type="molecule type" value="Genomic_DNA"/>
</dbReference>
<comment type="caution">
    <text evidence="3">The sequence shown here is derived from an EMBL/GenBank/DDBJ whole genome shotgun (WGS) entry which is preliminary data.</text>
</comment>
<accession>A0A917AKF8</accession>
<name>A0A917AKF8_9RHOB</name>
<keyword evidence="4" id="KW-1185">Reference proteome</keyword>
<sequence>MPLFAVICTDKPDHLQTRLDNRPDHVAYLKDTGAVMAGPFLNGDDTMYGSLVVIEADDMAGAEAWATNDPYAKAGLFSDVRIEKWNKVIG</sequence>
<gene>
    <name evidence="3" type="ORF">GCM10011517_24220</name>
</gene>
<dbReference type="AlphaFoldDB" id="A0A917AKF8"/>
<dbReference type="Gene3D" id="3.30.70.1060">
    <property type="entry name" value="Dimeric alpha+beta barrel"/>
    <property type="match status" value="1"/>
</dbReference>
<dbReference type="Pfam" id="PF03795">
    <property type="entry name" value="YCII"/>
    <property type="match status" value="1"/>
</dbReference>